<dbReference type="EnsemblPlants" id="PGSC0003DMT400036072">
    <property type="protein sequence ID" value="PGSC0003DMT400036072"/>
    <property type="gene ID" value="PGSC0003DMG402013892"/>
</dbReference>
<name>M1B385_SOLTU</name>
<protein>
    <submittedName>
        <fullName evidence="1">Uncharacterized protein</fullName>
    </submittedName>
</protein>
<dbReference type="OrthoDB" id="1931494at2759"/>
<dbReference type="InParanoid" id="M1B385"/>
<reference evidence="1" key="2">
    <citation type="submission" date="2015-06" db="UniProtKB">
        <authorList>
            <consortium name="EnsemblPlants"/>
        </authorList>
    </citation>
    <scope>IDENTIFICATION</scope>
    <source>
        <strain evidence="1">DM1-3 516 R44</strain>
    </source>
</reference>
<evidence type="ECO:0000313" key="1">
    <source>
        <dbReference type="EnsemblPlants" id="PGSC0003DMT400036072"/>
    </source>
</evidence>
<dbReference type="ExpressionAtlas" id="M1B385">
    <property type="expression patterns" value="baseline"/>
</dbReference>
<organism evidence="1 2">
    <name type="scientific">Solanum tuberosum</name>
    <name type="common">Potato</name>
    <dbReference type="NCBI Taxonomy" id="4113"/>
    <lineage>
        <taxon>Eukaryota</taxon>
        <taxon>Viridiplantae</taxon>
        <taxon>Streptophyta</taxon>
        <taxon>Embryophyta</taxon>
        <taxon>Tracheophyta</taxon>
        <taxon>Spermatophyta</taxon>
        <taxon>Magnoliopsida</taxon>
        <taxon>eudicotyledons</taxon>
        <taxon>Gunneridae</taxon>
        <taxon>Pentapetalae</taxon>
        <taxon>asterids</taxon>
        <taxon>lamiids</taxon>
        <taxon>Solanales</taxon>
        <taxon>Solanaceae</taxon>
        <taxon>Solanoideae</taxon>
        <taxon>Solaneae</taxon>
        <taxon>Solanum</taxon>
    </lineage>
</organism>
<evidence type="ECO:0000313" key="2">
    <source>
        <dbReference type="Proteomes" id="UP000011115"/>
    </source>
</evidence>
<dbReference type="Gramene" id="PGSC0003DMT400036072">
    <property type="protein sequence ID" value="PGSC0003DMT400036072"/>
    <property type="gene ID" value="PGSC0003DMG402013892"/>
</dbReference>
<dbReference type="PaxDb" id="4113-PGSC0003DMT400036072"/>
<reference evidence="2" key="1">
    <citation type="journal article" date="2011" name="Nature">
        <title>Genome sequence and analysis of the tuber crop potato.</title>
        <authorList>
            <consortium name="The Potato Genome Sequencing Consortium"/>
        </authorList>
    </citation>
    <scope>NUCLEOTIDE SEQUENCE [LARGE SCALE GENOMIC DNA]</scope>
    <source>
        <strain evidence="2">cv. DM1-3 516 R44</strain>
    </source>
</reference>
<keyword evidence="2" id="KW-1185">Reference proteome</keyword>
<proteinExistence type="predicted"/>
<dbReference type="Proteomes" id="UP000011115">
    <property type="component" value="Unassembled WGS sequence"/>
</dbReference>
<dbReference type="HOGENOM" id="CLU_1368304_0_0_1"/>
<accession>M1B385</accession>
<dbReference type="AlphaFoldDB" id="M1B385"/>
<sequence>MDLGAFACFAVGNTVECGGYVLAWKKMEWRLPKDFTAKRKCKVLYLSNPFPAPVSSTTKDKIMKLSTTTSTFADLELFAIQYDFLIMKVKSSSLMLMLALFRSWEKFAILIQHSQLFERWDTFRYVGALGVALGPTVCVDVGATGGVALGPAVCIDVGVAATCVALGLELGPEGGIGLSLAACLELGLIVKLVPKAGAPR</sequence>